<evidence type="ECO:0000259" key="9">
    <source>
        <dbReference type="Pfam" id="PF03639"/>
    </source>
</evidence>
<keyword evidence="8" id="KW-0624">Polysaccharide degradation</keyword>
<feature type="domain" description="Glycosyl hydrolase family 81 C-terminal" evidence="10">
    <location>
        <begin position="66"/>
        <end position="145"/>
    </location>
</feature>
<evidence type="ECO:0000313" key="11">
    <source>
        <dbReference type="EMBL" id="KAJ9649220.1"/>
    </source>
</evidence>
<dbReference type="InterPro" id="IPR040720">
    <property type="entry name" value="GH81_C"/>
</dbReference>
<proteinExistence type="inferred from homology"/>
<keyword evidence="12" id="KW-1185">Reference proteome</keyword>
<feature type="domain" description="Glycosyl hydrolase family 81 N-terminal" evidence="9">
    <location>
        <begin position="1"/>
        <end position="58"/>
    </location>
</feature>
<dbReference type="Pfam" id="PF03639">
    <property type="entry name" value="Glyco_hydro_81"/>
    <property type="match status" value="1"/>
</dbReference>
<organism evidence="11 12">
    <name type="scientific">Coniosporium apollinis</name>
    <dbReference type="NCBI Taxonomy" id="61459"/>
    <lineage>
        <taxon>Eukaryota</taxon>
        <taxon>Fungi</taxon>
        <taxon>Dikarya</taxon>
        <taxon>Ascomycota</taxon>
        <taxon>Pezizomycotina</taxon>
        <taxon>Dothideomycetes</taxon>
        <taxon>Dothideomycetes incertae sedis</taxon>
        <taxon>Coniosporium</taxon>
    </lineage>
</organism>
<dbReference type="InterPro" id="IPR040451">
    <property type="entry name" value="GH81_N"/>
</dbReference>
<keyword evidence="7" id="KW-0961">Cell wall biogenesis/degradation</keyword>
<sequence length="146" mass="15697">MYALPHHVQSFDGATAGANVNMVLQTATKGMATAVLRDTWTMVEDNLPIGMGFVPWTPDRGSVTSLNANVVNLMNQVGSSELNEDFNAQTNLDSMYFSGKGLAKFAAAIYAMNDLAENPGLAAAGLQKLKAAFDVFVQNRQRNPLN</sequence>
<dbReference type="PANTHER" id="PTHR31983">
    <property type="entry name" value="ENDO-1,3(4)-BETA-GLUCANASE 1"/>
    <property type="match status" value="1"/>
</dbReference>
<reference evidence="11" key="1">
    <citation type="submission" date="2022-10" db="EMBL/GenBank/DDBJ databases">
        <title>Culturing micro-colonial fungi from biological soil crusts in the Mojave desert and describing Neophaeococcomyces mojavensis, and introducing the new genera and species Taxawa tesnikishii.</title>
        <authorList>
            <person name="Kurbessoian T."/>
            <person name="Stajich J.E."/>
        </authorList>
    </citation>
    <scope>NUCLEOTIDE SEQUENCE</scope>
    <source>
        <strain evidence="11">TK_1</strain>
    </source>
</reference>
<comment type="similarity">
    <text evidence="2">Belongs to the glycosyl hydrolase 81 family.</text>
</comment>
<dbReference type="Gene3D" id="1.10.287.1170">
    <property type="entry name" value="glycoside hydrolase family 81 endo-[beta] glucanase"/>
    <property type="match status" value="1"/>
</dbReference>
<dbReference type="PROSITE" id="PS52008">
    <property type="entry name" value="GH81"/>
    <property type="match status" value="1"/>
</dbReference>
<dbReference type="PANTHER" id="PTHR31983:SF0">
    <property type="entry name" value="GLUCAN ENDO-1,3-BETA-D-GLUCOSIDASE 2"/>
    <property type="match status" value="1"/>
</dbReference>
<evidence type="ECO:0000256" key="8">
    <source>
        <dbReference type="ARBA" id="ARBA00023326"/>
    </source>
</evidence>
<accession>A0ABQ9NE71</accession>
<protein>
    <recommendedName>
        <fullName evidence="3">glucan endo-1,3-beta-D-glucosidase</fullName>
        <ecNumber evidence="3">3.2.1.39</ecNumber>
    </recommendedName>
</protein>
<name>A0ABQ9NE71_9PEZI</name>
<evidence type="ECO:0000256" key="6">
    <source>
        <dbReference type="ARBA" id="ARBA00023295"/>
    </source>
</evidence>
<dbReference type="EMBL" id="JAPDRL010000804">
    <property type="protein sequence ID" value="KAJ9649220.1"/>
    <property type="molecule type" value="Genomic_DNA"/>
</dbReference>
<dbReference type="Proteomes" id="UP001172684">
    <property type="component" value="Unassembled WGS sequence"/>
</dbReference>
<evidence type="ECO:0000256" key="4">
    <source>
        <dbReference type="ARBA" id="ARBA00022801"/>
    </source>
</evidence>
<evidence type="ECO:0000256" key="3">
    <source>
        <dbReference type="ARBA" id="ARBA00012780"/>
    </source>
</evidence>
<keyword evidence="4 11" id="KW-0378">Hydrolase</keyword>
<feature type="non-terminal residue" evidence="11">
    <location>
        <position position="146"/>
    </location>
</feature>
<evidence type="ECO:0000256" key="5">
    <source>
        <dbReference type="ARBA" id="ARBA00023277"/>
    </source>
</evidence>
<evidence type="ECO:0000313" key="12">
    <source>
        <dbReference type="Proteomes" id="UP001172684"/>
    </source>
</evidence>
<keyword evidence="5" id="KW-0119">Carbohydrate metabolism</keyword>
<dbReference type="GO" id="GO:0052861">
    <property type="term" value="F:endo-1,3(4)-beta-glucanase activity"/>
    <property type="evidence" value="ECO:0007669"/>
    <property type="project" value="UniProtKB-EC"/>
</dbReference>
<comment type="caution">
    <text evidence="11">The sequence shown here is derived from an EMBL/GenBank/DDBJ whole genome shotgun (WGS) entry which is preliminary data.</text>
</comment>
<comment type="catalytic activity">
    <reaction evidence="1">
        <text>Hydrolysis of (1-&gt;3)-beta-D-glucosidic linkages in (1-&gt;3)-beta-D-glucans.</text>
        <dbReference type="EC" id="3.2.1.39"/>
    </reaction>
</comment>
<evidence type="ECO:0000259" key="10">
    <source>
        <dbReference type="Pfam" id="PF17652"/>
    </source>
</evidence>
<dbReference type="Pfam" id="PF17652">
    <property type="entry name" value="Glyco_hydro81C"/>
    <property type="match status" value="1"/>
</dbReference>
<evidence type="ECO:0000256" key="2">
    <source>
        <dbReference type="ARBA" id="ARBA00010730"/>
    </source>
</evidence>
<dbReference type="EC" id="3.2.1.39" evidence="3"/>
<evidence type="ECO:0000256" key="1">
    <source>
        <dbReference type="ARBA" id="ARBA00000382"/>
    </source>
</evidence>
<gene>
    <name evidence="11" type="primary">ACF2_4</name>
    <name evidence="11" type="ORF">H2201_009328</name>
</gene>
<dbReference type="InterPro" id="IPR005200">
    <property type="entry name" value="Endo-beta-glucanase"/>
</dbReference>
<evidence type="ECO:0000256" key="7">
    <source>
        <dbReference type="ARBA" id="ARBA00023316"/>
    </source>
</evidence>
<keyword evidence="6 11" id="KW-0326">Glycosidase</keyword>